<dbReference type="Proteomes" id="UP000325307">
    <property type="component" value="Unassembled WGS sequence"/>
</dbReference>
<evidence type="ECO:0000256" key="3">
    <source>
        <dbReference type="ARBA" id="ARBA00022456"/>
    </source>
</evidence>
<dbReference type="PANTHER" id="PTHR22981:SF7">
    <property type="entry name" value="3-HYDROXYISOBUTYRATE DEHYDROGENASE, MITOCHONDRIAL"/>
    <property type="match status" value="1"/>
</dbReference>
<evidence type="ECO:0000256" key="2">
    <source>
        <dbReference type="ARBA" id="ARBA00009080"/>
    </source>
</evidence>
<evidence type="ECO:0000313" key="10">
    <source>
        <dbReference type="Proteomes" id="UP000325307"/>
    </source>
</evidence>
<feature type="domain" description="3-hydroxyisobutyrate dehydrogenase-like NAD-binding" evidence="8">
    <location>
        <begin position="166"/>
        <end position="291"/>
    </location>
</feature>
<dbReference type="Gene3D" id="1.10.1040.10">
    <property type="entry name" value="N-(1-d-carboxylethyl)-l-norvaline Dehydrogenase, domain 2"/>
    <property type="match status" value="1"/>
</dbReference>
<dbReference type="InterPro" id="IPR011548">
    <property type="entry name" value="HIBADH"/>
</dbReference>
<dbReference type="InterPro" id="IPR008927">
    <property type="entry name" value="6-PGluconate_DH-like_C_sf"/>
</dbReference>
<dbReference type="GO" id="GO:0050661">
    <property type="term" value="F:NADP binding"/>
    <property type="evidence" value="ECO:0007669"/>
    <property type="project" value="InterPro"/>
</dbReference>
<evidence type="ECO:0000256" key="6">
    <source>
        <dbReference type="PIRSR" id="PIRSR000103-1"/>
    </source>
</evidence>
<dbReference type="Gene3D" id="3.40.50.720">
    <property type="entry name" value="NAD(P)-binding Rossmann-like Domain"/>
    <property type="match status" value="1"/>
</dbReference>
<gene>
    <name evidence="9" type="ORF">NCCP1664_18450</name>
</gene>
<dbReference type="InterPro" id="IPR013328">
    <property type="entry name" value="6PGD_dom2"/>
</dbReference>
<name>A0A5A7NRK6_9MICC</name>
<comment type="pathway">
    <text evidence="1">Amino-acid degradation.</text>
</comment>
<dbReference type="PANTHER" id="PTHR22981">
    <property type="entry name" value="3-HYDROXYISOBUTYRATE DEHYDROGENASE-RELATED"/>
    <property type="match status" value="1"/>
</dbReference>
<dbReference type="GO" id="GO:0008442">
    <property type="term" value="F:3-hydroxyisobutyrate dehydrogenase activity"/>
    <property type="evidence" value="ECO:0007669"/>
    <property type="project" value="InterPro"/>
</dbReference>
<dbReference type="AlphaFoldDB" id="A0A5A7NRK6"/>
<keyword evidence="10" id="KW-1185">Reference proteome</keyword>
<dbReference type="NCBIfam" id="TIGR01692">
    <property type="entry name" value="HIBADH"/>
    <property type="match status" value="1"/>
</dbReference>
<organism evidence="9 10">
    <name type="scientific">Zafaria cholistanensis</name>
    <dbReference type="NCBI Taxonomy" id="1682741"/>
    <lineage>
        <taxon>Bacteria</taxon>
        <taxon>Bacillati</taxon>
        <taxon>Actinomycetota</taxon>
        <taxon>Actinomycetes</taxon>
        <taxon>Micrococcales</taxon>
        <taxon>Micrococcaceae</taxon>
        <taxon>Zafaria</taxon>
    </lineage>
</organism>
<dbReference type="GO" id="GO:0051287">
    <property type="term" value="F:NAD binding"/>
    <property type="evidence" value="ECO:0007669"/>
    <property type="project" value="InterPro"/>
</dbReference>
<evidence type="ECO:0000256" key="5">
    <source>
        <dbReference type="ARBA" id="ARBA00023027"/>
    </source>
</evidence>
<dbReference type="SUPFAM" id="SSF51735">
    <property type="entry name" value="NAD(P)-binding Rossmann-fold domains"/>
    <property type="match status" value="1"/>
</dbReference>
<protein>
    <submittedName>
        <fullName evidence="9">3-hydroxyisobutyrate dehydrogenase</fullName>
    </submittedName>
</protein>
<dbReference type="InterPro" id="IPR036291">
    <property type="entry name" value="NAD(P)-bd_dom_sf"/>
</dbReference>
<evidence type="ECO:0000256" key="1">
    <source>
        <dbReference type="ARBA" id="ARBA00005023"/>
    </source>
</evidence>
<comment type="similarity">
    <text evidence="2">Belongs to the HIBADH-related family.</text>
</comment>
<dbReference type="EMBL" id="BKDJ01000008">
    <property type="protein sequence ID" value="GER23349.1"/>
    <property type="molecule type" value="Genomic_DNA"/>
</dbReference>
<dbReference type="Pfam" id="PF03446">
    <property type="entry name" value="NAD_binding_2"/>
    <property type="match status" value="1"/>
</dbReference>
<evidence type="ECO:0000313" key="9">
    <source>
        <dbReference type="EMBL" id="GER23349.1"/>
    </source>
</evidence>
<evidence type="ECO:0000256" key="4">
    <source>
        <dbReference type="ARBA" id="ARBA00023002"/>
    </source>
</evidence>
<keyword evidence="4" id="KW-0560">Oxidoreductase</keyword>
<dbReference type="PIRSF" id="PIRSF000103">
    <property type="entry name" value="HIBADH"/>
    <property type="match status" value="1"/>
</dbReference>
<feature type="domain" description="6-phosphogluconate dehydrogenase NADP-binding" evidence="7">
    <location>
        <begin position="4"/>
        <end position="159"/>
    </location>
</feature>
<accession>A0A5A7NRK6</accession>
<dbReference type="InterPro" id="IPR029154">
    <property type="entry name" value="HIBADH-like_NADP-bd"/>
</dbReference>
<proteinExistence type="inferred from homology"/>
<dbReference type="InterPro" id="IPR015815">
    <property type="entry name" value="HIBADH-related"/>
</dbReference>
<sequence length="303" mass="31070">MATYGWIGLGHMGAPMTANLVKAGHTVRGYDPSAAACAEAARGGVEVVGSLAAAAAGADAVFTSLPTGAHVLEVYGAPDGVWANAAPGTLLLDTSTSDISSSRRCHEESARRGFRFVDSPVSGGIAGAAAGTLTFMLGGEPEAVADAERFIGPMAGRIIPAGGPTAGIAAKLCNNLMLFVSLLGVAEGSQLARELGLDPKVFYEIASVSSGASWPQKTWYPVPGVVDSAAANRNFDATFRADLALKDIRIALEAAGAAGLHTPAAHVAREQFRRLDEEGLGGKDCSLVVKYVTRDGTVEGYRP</sequence>
<keyword evidence="5" id="KW-0520">NAD</keyword>
<dbReference type="Pfam" id="PF14833">
    <property type="entry name" value="NAD_binding_11"/>
    <property type="match status" value="1"/>
</dbReference>
<dbReference type="InterPro" id="IPR006115">
    <property type="entry name" value="6PGDH_NADP-bd"/>
</dbReference>
<keyword evidence="3" id="KW-0101">Branched-chain amino acid catabolism</keyword>
<dbReference type="SUPFAM" id="SSF48179">
    <property type="entry name" value="6-phosphogluconate dehydrogenase C-terminal domain-like"/>
    <property type="match status" value="1"/>
</dbReference>
<dbReference type="GO" id="GO:0009083">
    <property type="term" value="P:branched-chain amino acid catabolic process"/>
    <property type="evidence" value="ECO:0007669"/>
    <property type="project" value="UniProtKB-KW"/>
</dbReference>
<evidence type="ECO:0000259" key="8">
    <source>
        <dbReference type="Pfam" id="PF14833"/>
    </source>
</evidence>
<reference evidence="9 10" key="1">
    <citation type="submission" date="2019-09" db="EMBL/GenBank/DDBJ databases">
        <title>Arthrobacter zafarii sp. nov., a moderately thermotolerant and halotolerant actinobacterium isolated from Cholistan desert soil of Pakistan.</title>
        <authorList>
            <person name="Amin A."/>
            <person name="Ahmed I."/>
            <person name="Khalid N."/>
            <person name="Schumann P."/>
            <person name="Busse H.J."/>
            <person name="Khan I.U."/>
            <person name="Li S."/>
            <person name="Li W.J."/>
        </authorList>
    </citation>
    <scope>NUCLEOTIDE SEQUENCE [LARGE SCALE GENOMIC DNA]</scope>
    <source>
        <strain evidence="9 10">NCCP-1664</strain>
    </source>
</reference>
<comment type="caution">
    <text evidence="9">The sequence shown here is derived from an EMBL/GenBank/DDBJ whole genome shotgun (WGS) entry which is preliminary data.</text>
</comment>
<evidence type="ECO:0000259" key="7">
    <source>
        <dbReference type="Pfam" id="PF03446"/>
    </source>
</evidence>
<dbReference type="OrthoDB" id="3185659at2"/>
<dbReference type="RefSeq" id="WP_149956937.1">
    <property type="nucleotide sequence ID" value="NZ_BKDJ01000008.1"/>
</dbReference>
<feature type="active site" evidence="6">
    <location>
        <position position="171"/>
    </location>
</feature>